<dbReference type="GO" id="GO:0032259">
    <property type="term" value="P:methylation"/>
    <property type="evidence" value="ECO:0007669"/>
    <property type="project" value="UniProtKB-KW"/>
</dbReference>
<keyword evidence="2" id="KW-0489">Methyltransferase</keyword>
<evidence type="ECO:0000313" key="2">
    <source>
        <dbReference type="EMBL" id="MTE27391.1"/>
    </source>
</evidence>
<evidence type="ECO:0000259" key="1">
    <source>
        <dbReference type="Pfam" id="PF05050"/>
    </source>
</evidence>
<dbReference type="EMBL" id="WJYA01000006">
    <property type="protein sequence ID" value="MTE27391.1"/>
    <property type="molecule type" value="Genomic_DNA"/>
</dbReference>
<dbReference type="GO" id="GO:0008171">
    <property type="term" value="F:O-methyltransferase activity"/>
    <property type="evidence" value="ECO:0007669"/>
    <property type="project" value="TreeGrafter"/>
</dbReference>
<dbReference type="PANTHER" id="PTHR36973">
    <property type="entry name" value="SLL1456 PROTEIN-RELATED"/>
    <property type="match status" value="1"/>
</dbReference>
<feature type="domain" description="Methyltransferase FkbM" evidence="1">
    <location>
        <begin position="48"/>
        <end position="217"/>
    </location>
</feature>
<organism evidence="2 3">
    <name type="scientific">Winogradskyella ouciana</name>
    <dbReference type="NCBI Taxonomy" id="2608631"/>
    <lineage>
        <taxon>Bacteria</taxon>
        <taxon>Pseudomonadati</taxon>
        <taxon>Bacteroidota</taxon>
        <taxon>Flavobacteriia</taxon>
        <taxon>Flavobacteriales</taxon>
        <taxon>Flavobacteriaceae</taxon>
        <taxon>Winogradskyella</taxon>
    </lineage>
</organism>
<reference evidence="2 3" key="1">
    <citation type="submission" date="2019-11" db="EMBL/GenBank/DDBJ databases">
        <title>Winogradskyella ouciana sp. nov., isolated from the hadal seawater of the Mariana Trench.</title>
        <authorList>
            <person name="Liu R."/>
        </authorList>
    </citation>
    <scope>NUCLEOTIDE SEQUENCE [LARGE SCALE GENOMIC DNA]</scope>
    <source>
        <strain evidence="2 3">ZXX205</strain>
    </source>
</reference>
<dbReference type="Pfam" id="PF05050">
    <property type="entry name" value="Methyltransf_21"/>
    <property type="match status" value="1"/>
</dbReference>
<dbReference type="PANTHER" id="PTHR36973:SF4">
    <property type="entry name" value="NODULATION PROTEIN"/>
    <property type="match status" value="1"/>
</dbReference>
<keyword evidence="3" id="KW-1185">Reference proteome</keyword>
<protein>
    <submittedName>
        <fullName evidence="2">FkbM family methyltransferase</fullName>
    </submittedName>
</protein>
<evidence type="ECO:0000313" key="3">
    <source>
        <dbReference type="Proteomes" id="UP000447545"/>
    </source>
</evidence>
<dbReference type="InterPro" id="IPR029063">
    <property type="entry name" value="SAM-dependent_MTases_sf"/>
</dbReference>
<dbReference type="InterPro" id="IPR006342">
    <property type="entry name" value="FkbM_mtfrase"/>
</dbReference>
<dbReference type="RefSeq" id="WP_155089410.1">
    <property type="nucleotide sequence ID" value="NZ_WJYA01000006.1"/>
</dbReference>
<dbReference type="Gene3D" id="3.40.50.150">
    <property type="entry name" value="Vaccinia Virus protein VP39"/>
    <property type="match status" value="1"/>
</dbReference>
<dbReference type="InterPro" id="IPR053188">
    <property type="entry name" value="FkbM_Methyltransferase"/>
</dbReference>
<proteinExistence type="predicted"/>
<comment type="caution">
    <text evidence="2">The sequence shown here is derived from an EMBL/GenBank/DDBJ whole genome shotgun (WGS) entry which is preliminary data.</text>
</comment>
<dbReference type="NCBIfam" id="TIGR01444">
    <property type="entry name" value="fkbM_fam"/>
    <property type="match status" value="1"/>
</dbReference>
<name>A0A7K1GE64_9FLAO</name>
<dbReference type="SUPFAM" id="SSF53335">
    <property type="entry name" value="S-adenosyl-L-methionine-dependent methyltransferases"/>
    <property type="match status" value="1"/>
</dbReference>
<gene>
    <name evidence="2" type="ORF">F1003_10665</name>
</gene>
<dbReference type="AlphaFoldDB" id="A0A7K1GE64"/>
<accession>A0A7K1GE64</accession>
<dbReference type="Proteomes" id="UP000447545">
    <property type="component" value="Unassembled WGS sequence"/>
</dbReference>
<sequence length="246" mass="28250">MKLKKTLKNILKSIGYDLVRLDGGLGYGSSENELLKFMKETQVDLILDIGANKGQFGKAMYNFGYDNKILSFEPLSAMHKMLKETSESFPNWHVYEQCTIGEKETTTTINISNLVGNSSILPIKSTEYNVQNSHYVEKEEVKQITLASLNKNDNVKSAKNIFVKMDVQGYEHFILNTLKETNYNIVGFYIEMSLVKLYDGQEDYLYICNLLKDLGYDLVYVFPESIRNQRMIQCNGVFLNNTLSYK</sequence>
<keyword evidence="2" id="KW-0808">Transferase</keyword>